<evidence type="ECO:0000313" key="5">
    <source>
        <dbReference type="EMBL" id="GIY23700.1"/>
    </source>
</evidence>
<feature type="signal peptide" evidence="2">
    <location>
        <begin position="1"/>
        <end position="23"/>
    </location>
</feature>
<dbReference type="InterPro" id="IPR021915">
    <property type="entry name" value="RP1-2"/>
</dbReference>
<dbReference type="AlphaFoldDB" id="A0AAV4RPQ7"/>
<feature type="compositionally biased region" description="Polar residues" evidence="1">
    <location>
        <begin position="230"/>
        <end position="243"/>
    </location>
</feature>
<feature type="domain" description="Tubuliform egg casing silk strands structural" evidence="3">
    <location>
        <begin position="570"/>
        <end position="696"/>
    </location>
</feature>
<feature type="compositionally biased region" description="Polar residues" evidence="1">
    <location>
        <begin position="423"/>
        <end position="447"/>
    </location>
</feature>
<dbReference type="Gene3D" id="1.10.274.60">
    <property type="entry name" value="Spidroin, repetitive domain"/>
    <property type="match status" value="1"/>
</dbReference>
<sequence>MFSPRSSIVVFILITLFSLQVAGKDACLWCNKIIANDYMTCLVEKLKNHETFGKQPALLDDMKKSLLAANDAMTKTKDDSRNKIMMGALAGEMSVVVASSFSQNRDDAVAKTTRLAGECYTSITGSPNLNFMNSLGRKIADMIDDSEPDNDNNGYVPPNNNGLPSGNRLAPNYNYPIQPPGNTNPGIPPRDYQPLQYQETPFLPPNYGPLPISPPAIPFKRNFAPVQPASAQAFSSSGQNIGNQPPPAGGPPLGFDGHGSNAFASSGINNPQSPNWPTGPSQFRPNLPQLNQPVPQLPRDNLGILPILQPLNFGGVPASNGIINNQWNPINGNNYPVNQPANIQPPIIENNPNYAANAGSANIPDYTKTEAYPGDNYQPSGNFNNNGPVPNGSGASASSATSFSDSRNLPQNNNYNPNYIQPGSNVGNQQQNFPQPVNTFSSQSSNSPLYGGLGQQPNQPQGAQSTAIAQSNGRGNDMRQPSDSGSSFISQGNSANAFSNNYNNGPQPNSQWQRPPTNNLLQLNNQNGQYSEDNIQSRGDQIPITNESTQTQTASAQTTTKPTEAPTMSTTTVAPTSKACAMEFAEVIFVQLSKSDSFGYIFGTNTPHDIAVLAAEIIVKQALDNYGLTQYSDEAAKYCARQVSQLQQGATKQAYAEKISKSVMVTFYKNQIFNGDCKMTGDSFSKTIIETLGPIFDVLNSNDKSGTGSNDQSPTNQSTGNSANKNNDASQSDNIPNNGATTSAVATSQGQNRANSGNNIQNFPFSWNRNRQTNQPKAW</sequence>
<protein>
    <submittedName>
        <fullName evidence="5">Uncharacterized protein</fullName>
    </submittedName>
</protein>
<feature type="compositionally biased region" description="Low complexity" evidence="1">
    <location>
        <begin position="379"/>
        <end position="422"/>
    </location>
</feature>
<proteinExistence type="predicted"/>
<gene>
    <name evidence="5" type="ORF">CDAR_32031</name>
</gene>
<feature type="compositionally biased region" description="Polar residues" evidence="1">
    <location>
        <begin position="505"/>
        <end position="517"/>
    </location>
</feature>
<feature type="domain" description="Spidroin N-terminal" evidence="4">
    <location>
        <begin position="29"/>
        <end position="136"/>
    </location>
</feature>
<feature type="compositionally biased region" description="Low complexity" evidence="1">
    <location>
        <begin position="151"/>
        <end position="164"/>
    </location>
</feature>
<name>A0AAV4RPQ7_9ARAC</name>
<comment type="caution">
    <text evidence="5">The sequence shown here is derived from an EMBL/GenBank/DDBJ whole genome shotgun (WGS) entry which is preliminary data.</text>
</comment>
<feature type="compositionally biased region" description="Low complexity" evidence="1">
    <location>
        <begin position="548"/>
        <end position="560"/>
    </location>
</feature>
<feature type="compositionally biased region" description="Polar residues" evidence="1">
    <location>
        <begin position="463"/>
        <end position="492"/>
    </location>
</feature>
<dbReference type="Pfam" id="PF12042">
    <property type="entry name" value="RP1-2"/>
    <property type="match status" value="1"/>
</dbReference>
<keyword evidence="2" id="KW-0732">Signal</keyword>
<evidence type="ECO:0000259" key="3">
    <source>
        <dbReference type="Pfam" id="PF12042"/>
    </source>
</evidence>
<dbReference type="Gene3D" id="1.10.274.70">
    <property type="match status" value="1"/>
</dbReference>
<evidence type="ECO:0000256" key="2">
    <source>
        <dbReference type="SAM" id="SignalP"/>
    </source>
</evidence>
<dbReference type="InterPro" id="IPR031913">
    <property type="entry name" value="Spidroin_N"/>
</dbReference>
<evidence type="ECO:0000313" key="6">
    <source>
        <dbReference type="Proteomes" id="UP001054837"/>
    </source>
</evidence>
<feature type="compositionally biased region" description="Polar residues" evidence="1">
    <location>
        <begin position="262"/>
        <end position="284"/>
    </location>
</feature>
<feature type="region of interest" description="Disordered" evidence="1">
    <location>
        <begin position="546"/>
        <end position="571"/>
    </location>
</feature>
<dbReference type="InterPro" id="IPR038243">
    <property type="entry name" value="Spidroin_N_sf"/>
</dbReference>
<feature type="compositionally biased region" description="Low complexity" evidence="1">
    <location>
        <begin position="493"/>
        <end position="504"/>
    </location>
</feature>
<evidence type="ECO:0000259" key="4">
    <source>
        <dbReference type="Pfam" id="PF16763"/>
    </source>
</evidence>
<feature type="region of interest" description="Disordered" evidence="1">
    <location>
        <begin position="366"/>
        <end position="525"/>
    </location>
</feature>
<dbReference type="EMBL" id="BPLQ01006574">
    <property type="protein sequence ID" value="GIY23700.1"/>
    <property type="molecule type" value="Genomic_DNA"/>
</dbReference>
<feature type="compositionally biased region" description="Low complexity" evidence="1">
    <location>
        <begin position="285"/>
        <end position="295"/>
    </location>
</feature>
<feature type="region of interest" description="Disordered" evidence="1">
    <location>
        <begin position="230"/>
        <end position="295"/>
    </location>
</feature>
<evidence type="ECO:0000256" key="1">
    <source>
        <dbReference type="SAM" id="MobiDB-lite"/>
    </source>
</evidence>
<dbReference type="InterPro" id="IPR043070">
    <property type="entry name" value="Spidroin_repeat"/>
</dbReference>
<keyword evidence="6" id="KW-1185">Reference proteome</keyword>
<dbReference type="Proteomes" id="UP001054837">
    <property type="component" value="Unassembled WGS sequence"/>
</dbReference>
<accession>A0AAV4RPQ7</accession>
<feature type="region of interest" description="Disordered" evidence="1">
    <location>
        <begin position="142"/>
        <end position="197"/>
    </location>
</feature>
<feature type="chain" id="PRO_5043719286" evidence="2">
    <location>
        <begin position="24"/>
        <end position="779"/>
    </location>
</feature>
<reference evidence="5 6" key="1">
    <citation type="submission" date="2021-06" db="EMBL/GenBank/DDBJ databases">
        <title>Caerostris darwini draft genome.</title>
        <authorList>
            <person name="Kono N."/>
            <person name="Arakawa K."/>
        </authorList>
    </citation>
    <scope>NUCLEOTIDE SEQUENCE [LARGE SCALE GENOMIC DNA]</scope>
</reference>
<organism evidence="5 6">
    <name type="scientific">Caerostris darwini</name>
    <dbReference type="NCBI Taxonomy" id="1538125"/>
    <lineage>
        <taxon>Eukaryota</taxon>
        <taxon>Metazoa</taxon>
        <taxon>Ecdysozoa</taxon>
        <taxon>Arthropoda</taxon>
        <taxon>Chelicerata</taxon>
        <taxon>Arachnida</taxon>
        <taxon>Araneae</taxon>
        <taxon>Araneomorphae</taxon>
        <taxon>Entelegynae</taxon>
        <taxon>Araneoidea</taxon>
        <taxon>Araneidae</taxon>
        <taxon>Caerostris</taxon>
    </lineage>
</organism>
<dbReference type="Pfam" id="PF16763">
    <property type="entry name" value="Spidroin_N"/>
    <property type="match status" value="1"/>
</dbReference>
<feature type="region of interest" description="Disordered" evidence="1">
    <location>
        <begin position="700"/>
        <end position="779"/>
    </location>
</feature>